<evidence type="ECO:0000256" key="2">
    <source>
        <dbReference type="ARBA" id="ARBA00022801"/>
    </source>
</evidence>
<accession>Q7VBZ1</accession>
<dbReference type="InterPro" id="IPR012338">
    <property type="entry name" value="Beta-lactam/transpept-like"/>
</dbReference>
<dbReference type="OrthoDB" id="9802627at2"/>
<reference evidence="3 4" key="1">
    <citation type="journal article" date="2003" name="Proc. Natl. Acad. Sci. U.S.A.">
        <title>Genome sequence of the cyanobacterium Prochlorococcus marinus SS120, a nearly minimal oxyphototrophic genome.</title>
        <authorList>
            <person name="Dufresne A."/>
            <person name="Salanoubat M."/>
            <person name="Partensky F."/>
            <person name="Artiguenave F."/>
            <person name="Axmann I.M."/>
            <person name="Barbe V."/>
            <person name="Duprat S."/>
            <person name="Galperin M.Y."/>
            <person name="Koonin E.V."/>
            <person name="Le Gall F."/>
            <person name="Makarova K.S."/>
            <person name="Ostrowski M."/>
            <person name="Oztas S."/>
            <person name="Robert C."/>
            <person name="Rogozin I.B."/>
            <person name="Scanlan D.J."/>
            <person name="Tandeau de Marsac N."/>
            <person name="Weissenbach J."/>
            <person name="Wincker P."/>
            <person name="Wolf Y.I."/>
            <person name="Hess W.R."/>
        </authorList>
    </citation>
    <scope>NUCLEOTIDE SEQUENCE [LARGE SCALE GENOMIC DNA]</scope>
    <source>
        <strain evidence="4">SARG / CCMP1375 / SS120</strain>
    </source>
</reference>
<dbReference type="GO" id="GO:0006508">
    <property type="term" value="P:proteolysis"/>
    <property type="evidence" value="ECO:0007669"/>
    <property type="project" value="InterPro"/>
</dbReference>
<evidence type="ECO:0000313" key="3">
    <source>
        <dbReference type="EMBL" id="AAP99995.1"/>
    </source>
</evidence>
<proteinExistence type="inferred from homology"/>
<dbReference type="InterPro" id="IPR000667">
    <property type="entry name" value="Peptidase_S13"/>
</dbReference>
<dbReference type="PRINTS" id="PR00922">
    <property type="entry name" value="DADACBPTASE3"/>
</dbReference>
<dbReference type="EMBL" id="AE017126">
    <property type="protein sequence ID" value="AAP99995.1"/>
    <property type="molecule type" value="Genomic_DNA"/>
</dbReference>
<dbReference type="RefSeq" id="WP_011125103.1">
    <property type="nucleotide sequence ID" value="NC_005042.1"/>
</dbReference>
<dbReference type="PANTHER" id="PTHR30023:SF0">
    <property type="entry name" value="PENICILLIN-SENSITIVE CARBOXYPEPTIDASE A"/>
    <property type="match status" value="1"/>
</dbReference>
<dbReference type="Proteomes" id="UP000001420">
    <property type="component" value="Chromosome"/>
</dbReference>
<name>Q7VBZ1_PROMA</name>
<dbReference type="GO" id="GO:0000270">
    <property type="term" value="P:peptidoglycan metabolic process"/>
    <property type="evidence" value="ECO:0007669"/>
    <property type="project" value="TreeGrafter"/>
</dbReference>
<evidence type="ECO:0000256" key="1">
    <source>
        <dbReference type="ARBA" id="ARBA00006096"/>
    </source>
</evidence>
<dbReference type="HOGENOM" id="CLU_051019_0_0_3"/>
<dbReference type="GO" id="GO:0004185">
    <property type="term" value="F:serine-type carboxypeptidase activity"/>
    <property type="evidence" value="ECO:0007669"/>
    <property type="project" value="InterPro"/>
</dbReference>
<dbReference type="KEGG" id="pma:Pro_0951"/>
<dbReference type="PATRIC" id="fig|167539.5.peg.1000"/>
<dbReference type="SUPFAM" id="SSF56601">
    <property type="entry name" value="beta-lactamase/transpeptidase-like"/>
    <property type="match status" value="1"/>
</dbReference>
<organism evidence="3 4">
    <name type="scientific">Prochlorococcus marinus (strain SARG / CCMP1375 / SS120)</name>
    <dbReference type="NCBI Taxonomy" id="167539"/>
    <lineage>
        <taxon>Bacteria</taxon>
        <taxon>Bacillati</taxon>
        <taxon>Cyanobacteriota</taxon>
        <taxon>Cyanophyceae</taxon>
        <taxon>Synechococcales</taxon>
        <taxon>Prochlorococcaceae</taxon>
        <taxon>Prochlorococcus</taxon>
    </lineage>
</organism>
<evidence type="ECO:0000313" key="4">
    <source>
        <dbReference type="Proteomes" id="UP000001420"/>
    </source>
</evidence>
<keyword evidence="2" id="KW-0378">Hydrolase</keyword>
<comment type="similarity">
    <text evidence="1">Belongs to the peptidase S13 family.</text>
</comment>
<sequence>MIKKNTILLALLFVFSIILFNRYNGFILSFKSLLKSQFNLDNNKFTKKIHQKNICYNLQNQFTSILGDELPYWSITVLNSDSTVIAELNGNILRIPASNQKIFSSAYALTKKGPYFRLSTDVYKNSNGYYEILGAGDPDIDLNNISKISSVIAKRPFYTKSNTKIILYEENKSLWWPKTWSYQDRLESYGAPISRLAITSNANEYSVTEPLVNFSNYLSLSLYKYKIKPIIEFQQLDKFNRNHKRRLIYNIKSAPLYMLLNLSNSESHNFISEVLMRSTANTWVPKDSSFKLHNWLTSIGVNEKHIDIKDGSGLSRSNQTTTRALSSVLYYMKNHKYSDYFVSSMSLLGIRGTLRDHYIMPRPLGYFLGKSGTLEGVRSLSGYLYTDNKVRIVSIIQNNANYDETIFSELLRMIYNHDECI</sequence>
<dbReference type="Pfam" id="PF02113">
    <property type="entry name" value="Peptidase_S13"/>
    <property type="match status" value="2"/>
</dbReference>
<gene>
    <name evidence="3" type="primary">dacB</name>
    <name evidence="3" type="ordered locus">Pro_0951</name>
</gene>
<dbReference type="AlphaFoldDB" id="Q7VBZ1"/>
<dbReference type="STRING" id="167539.Pro_0951"/>
<keyword evidence="3" id="KW-0121">Carboxypeptidase</keyword>
<keyword evidence="3" id="KW-0645">Protease</keyword>
<protein>
    <submittedName>
        <fullName evidence="3">D-alanyl-D-alanine carboxypeptidase</fullName>
    </submittedName>
</protein>
<dbReference type="EnsemblBacteria" id="AAP99995">
    <property type="protein sequence ID" value="AAP99995"/>
    <property type="gene ID" value="Pro_0951"/>
</dbReference>
<dbReference type="Gene3D" id="3.40.710.10">
    <property type="entry name" value="DD-peptidase/beta-lactamase superfamily"/>
    <property type="match status" value="1"/>
</dbReference>
<keyword evidence="4" id="KW-1185">Reference proteome</keyword>
<dbReference type="PANTHER" id="PTHR30023">
    <property type="entry name" value="D-ALANYL-D-ALANINE CARBOXYPEPTIDASE"/>
    <property type="match status" value="1"/>
</dbReference>
<dbReference type="eggNOG" id="COG2027">
    <property type="taxonomic scope" value="Bacteria"/>
</dbReference>